<evidence type="ECO:0000259" key="3">
    <source>
        <dbReference type="Pfam" id="PF12850"/>
    </source>
</evidence>
<accession>A0A543CU06</accession>
<dbReference type="InterPro" id="IPR024654">
    <property type="entry name" value="Calcineurin-like_PHP_lpxH"/>
</dbReference>
<comment type="caution">
    <text evidence="4">The sequence shown here is derived from an EMBL/GenBank/DDBJ whole genome shotgun (WGS) entry which is preliminary data.</text>
</comment>
<dbReference type="Gene3D" id="3.60.21.10">
    <property type="match status" value="1"/>
</dbReference>
<name>A0A543CU06_9ACTN</name>
<dbReference type="Pfam" id="PF12850">
    <property type="entry name" value="Metallophos_2"/>
    <property type="match status" value="1"/>
</dbReference>
<proteinExistence type="inferred from homology"/>
<feature type="domain" description="Calcineurin-like phosphoesterase" evidence="3">
    <location>
        <begin position="1"/>
        <end position="185"/>
    </location>
</feature>
<feature type="compositionally biased region" description="Basic and acidic residues" evidence="2">
    <location>
        <begin position="239"/>
        <end position="254"/>
    </location>
</feature>
<evidence type="ECO:0000256" key="2">
    <source>
        <dbReference type="SAM" id="MobiDB-lite"/>
    </source>
</evidence>
<keyword evidence="5" id="KW-1185">Reference proteome</keyword>
<dbReference type="Proteomes" id="UP000316096">
    <property type="component" value="Unassembled WGS sequence"/>
</dbReference>
<dbReference type="PANTHER" id="PTHR42850">
    <property type="entry name" value="METALLOPHOSPHOESTERASE"/>
    <property type="match status" value="1"/>
</dbReference>
<evidence type="ECO:0000313" key="5">
    <source>
        <dbReference type="Proteomes" id="UP000316096"/>
    </source>
</evidence>
<reference evidence="4 5" key="1">
    <citation type="submission" date="2019-06" db="EMBL/GenBank/DDBJ databases">
        <title>Sequencing the genomes of 1000 actinobacteria strains.</title>
        <authorList>
            <person name="Klenk H.-P."/>
        </authorList>
    </citation>
    <scope>NUCLEOTIDE SEQUENCE [LARGE SCALE GENOMIC DNA]</scope>
    <source>
        <strain evidence="4 5">DSM 102200</strain>
    </source>
</reference>
<dbReference type="AlphaFoldDB" id="A0A543CU06"/>
<dbReference type="EMBL" id="VFOZ01000001">
    <property type="protein sequence ID" value="TQM00590.1"/>
    <property type="molecule type" value="Genomic_DNA"/>
</dbReference>
<dbReference type="SUPFAM" id="SSF56300">
    <property type="entry name" value="Metallo-dependent phosphatases"/>
    <property type="match status" value="1"/>
</dbReference>
<protein>
    <submittedName>
        <fullName evidence="4">Putative phosphoesterase</fullName>
    </submittedName>
</protein>
<sequence>MRVAVLADVHGNLPALEAVLDEVERLSVDRIVLNGDIAGGPLPGETLARLAELGERAVWVHGNGEREMVAGFDEVSDPTAHEDSLEQGRLLGPAERALIADLPLTVTLEIDGLGSVLFCHATPRRDDEMLLVDSPPARYAAVLEGVTADAVVLGHTHMPFDRLFDRRRIVNPGSVGMPYGHDGAAWALLGPGVELRRTSYDTEAAARRLARGPWHRAAAWADEYVLHRYGDLEALEAFTPKDEEPPRASRDHVADASMPAARRR</sequence>
<dbReference type="InterPro" id="IPR050126">
    <property type="entry name" value="Ap4A_hydrolase"/>
</dbReference>
<dbReference type="GO" id="GO:0005737">
    <property type="term" value="C:cytoplasm"/>
    <property type="evidence" value="ECO:0007669"/>
    <property type="project" value="TreeGrafter"/>
</dbReference>
<evidence type="ECO:0000313" key="4">
    <source>
        <dbReference type="EMBL" id="TQM00590.1"/>
    </source>
</evidence>
<dbReference type="RefSeq" id="WP_141960257.1">
    <property type="nucleotide sequence ID" value="NZ_VFOZ01000001.1"/>
</dbReference>
<dbReference type="GO" id="GO:0016791">
    <property type="term" value="F:phosphatase activity"/>
    <property type="evidence" value="ECO:0007669"/>
    <property type="project" value="TreeGrafter"/>
</dbReference>
<gene>
    <name evidence="4" type="ORF">FB559_6305</name>
</gene>
<feature type="region of interest" description="Disordered" evidence="2">
    <location>
        <begin position="239"/>
        <end position="264"/>
    </location>
</feature>
<dbReference type="OrthoDB" id="9813918at2"/>
<dbReference type="InterPro" id="IPR029052">
    <property type="entry name" value="Metallo-depent_PP-like"/>
</dbReference>
<organism evidence="4 5">
    <name type="scientific">Actinoallomurus bryophytorum</name>
    <dbReference type="NCBI Taxonomy" id="1490222"/>
    <lineage>
        <taxon>Bacteria</taxon>
        <taxon>Bacillati</taxon>
        <taxon>Actinomycetota</taxon>
        <taxon>Actinomycetes</taxon>
        <taxon>Streptosporangiales</taxon>
        <taxon>Thermomonosporaceae</taxon>
        <taxon>Actinoallomurus</taxon>
    </lineage>
</organism>
<comment type="similarity">
    <text evidence="1">Belongs to the metallophosphoesterase superfamily. YfcE family.</text>
</comment>
<evidence type="ECO:0000256" key="1">
    <source>
        <dbReference type="ARBA" id="ARBA00008950"/>
    </source>
</evidence>
<dbReference type="PANTHER" id="PTHR42850:SF2">
    <property type="entry name" value="BLL5683 PROTEIN"/>
    <property type="match status" value="1"/>
</dbReference>